<name>A0AAD7NCB5_9AGAR</name>
<feature type="signal peptide" evidence="1">
    <location>
        <begin position="1"/>
        <end position="32"/>
    </location>
</feature>
<reference evidence="2" key="1">
    <citation type="submission" date="2023-03" db="EMBL/GenBank/DDBJ databases">
        <title>Massive genome expansion in bonnet fungi (Mycena s.s.) driven by repeated elements and novel gene families across ecological guilds.</title>
        <authorList>
            <consortium name="Lawrence Berkeley National Laboratory"/>
            <person name="Harder C.B."/>
            <person name="Miyauchi S."/>
            <person name="Viragh M."/>
            <person name="Kuo A."/>
            <person name="Thoen E."/>
            <person name="Andreopoulos B."/>
            <person name="Lu D."/>
            <person name="Skrede I."/>
            <person name="Drula E."/>
            <person name="Henrissat B."/>
            <person name="Morin E."/>
            <person name="Kohler A."/>
            <person name="Barry K."/>
            <person name="LaButti K."/>
            <person name="Morin E."/>
            <person name="Salamov A."/>
            <person name="Lipzen A."/>
            <person name="Mereny Z."/>
            <person name="Hegedus B."/>
            <person name="Baldrian P."/>
            <person name="Stursova M."/>
            <person name="Weitz H."/>
            <person name="Taylor A."/>
            <person name="Grigoriev I.V."/>
            <person name="Nagy L.G."/>
            <person name="Martin F."/>
            <person name="Kauserud H."/>
        </authorList>
    </citation>
    <scope>NUCLEOTIDE SEQUENCE</scope>
    <source>
        <strain evidence="2">CBHHK182m</strain>
    </source>
</reference>
<gene>
    <name evidence="2" type="ORF">B0H16DRAFT_738700</name>
</gene>
<comment type="caution">
    <text evidence="2">The sequence shown here is derived from an EMBL/GenBank/DDBJ whole genome shotgun (WGS) entry which is preliminary data.</text>
</comment>
<evidence type="ECO:0000256" key="1">
    <source>
        <dbReference type="SAM" id="SignalP"/>
    </source>
</evidence>
<feature type="chain" id="PRO_5041940789" evidence="1">
    <location>
        <begin position="33"/>
        <end position="102"/>
    </location>
</feature>
<dbReference type="AlphaFoldDB" id="A0AAD7NCB5"/>
<sequence>MLCSHLSHNRIIPHTSDVLWLLLGFFMHRTQTTYICGQPNNTNLRNTMMFNRDRHMKLTGACSKAVGFLGGCKHLLREISRESWLITRDSSVFNEIEVQTSS</sequence>
<protein>
    <submittedName>
        <fullName evidence="2">Uncharacterized protein</fullName>
    </submittedName>
</protein>
<accession>A0AAD7NCB5</accession>
<dbReference type="Proteomes" id="UP001215598">
    <property type="component" value="Unassembled WGS sequence"/>
</dbReference>
<keyword evidence="1" id="KW-0732">Signal</keyword>
<keyword evidence="3" id="KW-1185">Reference proteome</keyword>
<organism evidence="2 3">
    <name type="scientific">Mycena metata</name>
    <dbReference type="NCBI Taxonomy" id="1033252"/>
    <lineage>
        <taxon>Eukaryota</taxon>
        <taxon>Fungi</taxon>
        <taxon>Dikarya</taxon>
        <taxon>Basidiomycota</taxon>
        <taxon>Agaricomycotina</taxon>
        <taxon>Agaricomycetes</taxon>
        <taxon>Agaricomycetidae</taxon>
        <taxon>Agaricales</taxon>
        <taxon>Marasmiineae</taxon>
        <taxon>Mycenaceae</taxon>
        <taxon>Mycena</taxon>
    </lineage>
</organism>
<evidence type="ECO:0000313" key="3">
    <source>
        <dbReference type="Proteomes" id="UP001215598"/>
    </source>
</evidence>
<dbReference type="EMBL" id="JARKIB010000051">
    <property type="protein sequence ID" value="KAJ7754848.1"/>
    <property type="molecule type" value="Genomic_DNA"/>
</dbReference>
<evidence type="ECO:0000313" key="2">
    <source>
        <dbReference type="EMBL" id="KAJ7754848.1"/>
    </source>
</evidence>
<proteinExistence type="predicted"/>